<accession>A0A6N2BG31</accession>
<organism evidence="1">
    <name type="scientific">Solanum chilense</name>
    <name type="common">Tomato</name>
    <name type="synonym">Lycopersicon chilense</name>
    <dbReference type="NCBI Taxonomy" id="4083"/>
    <lineage>
        <taxon>Eukaryota</taxon>
        <taxon>Viridiplantae</taxon>
        <taxon>Streptophyta</taxon>
        <taxon>Embryophyta</taxon>
        <taxon>Tracheophyta</taxon>
        <taxon>Spermatophyta</taxon>
        <taxon>Magnoliopsida</taxon>
        <taxon>eudicotyledons</taxon>
        <taxon>Gunneridae</taxon>
        <taxon>Pentapetalae</taxon>
        <taxon>asterids</taxon>
        <taxon>lamiids</taxon>
        <taxon>Solanales</taxon>
        <taxon>Solanaceae</taxon>
        <taxon>Solanoideae</taxon>
        <taxon>Solaneae</taxon>
        <taxon>Solanum</taxon>
        <taxon>Solanum subgen. Lycopersicon</taxon>
    </lineage>
</organism>
<feature type="non-terminal residue" evidence="1">
    <location>
        <position position="1"/>
    </location>
</feature>
<sequence>VSKKLNHKDRVNNFVALPGEFVSSSRDRFTLFFRSVPNHCIDDESLKEYFYRGQGDNNKAVLDTIAGGSYGECLYAEIAEKLEKISWNNKAWSTSKSDTERNTFAVHMARVEDMLHKMMRRFDASDEHIKELRSDLAGIGQKVDTHAISIKPIELQMAQLFATVNTQQSGTLPSNTVQNLKNDANYMAITTQGGKQTIDPPIPSNVEKVRKDNDKVVEGSGEAEDSTGKDAEVLIKVIPMPRPPPPCPQRLSKKTEDGKYRHFITKQKQLSINVPLVEALEQMPGYAKFMKDLVTKKRSITFEDDDRMQHCNAIATTFFVQKKEDPSAFTIPCTDGSLHFAKALRDLGASINLMPVLIYKKLGLGDPKPTAMR</sequence>
<comment type="caution">
    <text evidence="1">The sequence shown here is derived from an EMBL/GenBank/DDBJ whole genome shotgun (WGS) entry which is preliminary data.</text>
</comment>
<reference evidence="1" key="1">
    <citation type="submission" date="2019-05" db="EMBL/GenBank/DDBJ databases">
        <title>The de novo reference genome and transcriptome assemblies of the wild tomato species Solanum chilense.</title>
        <authorList>
            <person name="Stam R."/>
            <person name="Nosenko T."/>
            <person name="Hoerger A.C."/>
            <person name="Stephan W."/>
            <person name="Seidel M.A."/>
            <person name="Kuhn J.M.M."/>
            <person name="Haberer G."/>
            <person name="Tellier A."/>
        </authorList>
    </citation>
    <scope>NUCLEOTIDE SEQUENCE</scope>
    <source>
        <tissue evidence="1">Mature leaves</tissue>
    </source>
</reference>
<protein>
    <submittedName>
        <fullName evidence="1">Uncharacterized protein</fullName>
    </submittedName>
</protein>
<evidence type="ECO:0000313" key="1">
    <source>
        <dbReference type="EMBL" id="TMW91991.1"/>
    </source>
</evidence>
<dbReference type="PANTHER" id="PTHR33067:SF9">
    <property type="entry name" value="RNA-DIRECTED DNA POLYMERASE"/>
    <property type="match status" value="1"/>
</dbReference>
<dbReference type="EMBL" id="RXGB01003498">
    <property type="protein sequence ID" value="TMW91991.1"/>
    <property type="molecule type" value="Genomic_DNA"/>
</dbReference>
<name>A0A6N2BG31_SOLCI</name>
<dbReference type="PANTHER" id="PTHR33067">
    <property type="entry name" value="RNA-DIRECTED DNA POLYMERASE-RELATED"/>
    <property type="match status" value="1"/>
</dbReference>
<feature type="non-terminal residue" evidence="1">
    <location>
        <position position="373"/>
    </location>
</feature>
<gene>
    <name evidence="1" type="ORF">EJD97_013627</name>
</gene>
<proteinExistence type="predicted"/>
<dbReference type="AlphaFoldDB" id="A0A6N2BG31"/>